<accession>A0ABY6FTA7</accession>
<gene>
    <name evidence="3" type="ORF">N9A08_15365</name>
</gene>
<reference evidence="3" key="1">
    <citation type="submission" date="2022-09" db="EMBL/GenBank/DDBJ databases">
        <authorList>
            <person name="Li D."/>
            <person name="Cheng J."/>
            <person name="Li Y."/>
        </authorList>
    </citation>
    <scope>NUCLEOTIDE SEQUENCE</scope>
    <source>
        <strain evidence="3">DL</strain>
    </source>
</reference>
<proteinExistence type="predicted"/>
<organism evidence="3 4">
    <name type="scientific">Arthrobacter koreensis</name>
    <dbReference type="NCBI Taxonomy" id="199136"/>
    <lineage>
        <taxon>Bacteria</taxon>
        <taxon>Bacillati</taxon>
        <taxon>Actinomycetota</taxon>
        <taxon>Actinomycetes</taxon>
        <taxon>Micrococcales</taxon>
        <taxon>Micrococcaceae</taxon>
        <taxon>Arthrobacter</taxon>
    </lineage>
</organism>
<dbReference type="RefSeq" id="WP_263127818.1">
    <property type="nucleotide sequence ID" value="NZ_CP106856.1"/>
</dbReference>
<feature type="region of interest" description="Disordered" evidence="1">
    <location>
        <begin position="121"/>
        <end position="208"/>
    </location>
</feature>
<evidence type="ECO:0000313" key="3">
    <source>
        <dbReference type="EMBL" id="UYB35969.1"/>
    </source>
</evidence>
<protein>
    <submittedName>
        <fullName evidence="3">HtaA domain-containing protein</fullName>
    </submittedName>
</protein>
<evidence type="ECO:0000259" key="2">
    <source>
        <dbReference type="Pfam" id="PF04213"/>
    </source>
</evidence>
<sequence>MTAAATLTAAATMTRRDTGLVWGLKESFLAYVAGCPDGSVELSPGTGQLPDGSFYFSPDPDAPAPALHFRGGVRLRAHGGMLDVCLADPRVEVTDGRPLLTAETWKDGVWQRIPFADVSWEPAVGGTDGDAGGGTAGDGSAGTGAAGGGTAGRGSAGAGSGGGGSAGDGAAGAGAAGGGTAGRGSAGAGSGGGGSAGDGAAGAGAAGAGTAGRETAAGVATRDGEVRTLLAQTRLHPEATALFDDTYAAGEVLSLLMVRVPLDVPSS</sequence>
<evidence type="ECO:0000256" key="1">
    <source>
        <dbReference type="SAM" id="MobiDB-lite"/>
    </source>
</evidence>
<dbReference type="Proteomes" id="UP001063368">
    <property type="component" value="Chromosome"/>
</dbReference>
<dbReference type="EMBL" id="CP106856">
    <property type="protein sequence ID" value="UYB35969.1"/>
    <property type="molecule type" value="Genomic_DNA"/>
</dbReference>
<evidence type="ECO:0000313" key="4">
    <source>
        <dbReference type="Proteomes" id="UP001063368"/>
    </source>
</evidence>
<feature type="compositionally biased region" description="Gly residues" evidence="1">
    <location>
        <begin position="126"/>
        <end position="208"/>
    </location>
</feature>
<feature type="domain" description="Htaa" evidence="2">
    <location>
        <begin position="20"/>
        <end position="105"/>
    </location>
</feature>
<dbReference type="Pfam" id="PF04213">
    <property type="entry name" value="HtaA"/>
    <property type="match status" value="1"/>
</dbReference>
<keyword evidence="4" id="KW-1185">Reference proteome</keyword>
<name>A0ABY6FTA7_9MICC</name>
<dbReference type="InterPro" id="IPR007331">
    <property type="entry name" value="Htaa"/>
</dbReference>